<organism evidence="1 2">
    <name type="scientific">Dorea longicatena DSM 13814</name>
    <dbReference type="NCBI Taxonomy" id="411462"/>
    <lineage>
        <taxon>Bacteria</taxon>
        <taxon>Bacillati</taxon>
        <taxon>Bacillota</taxon>
        <taxon>Clostridia</taxon>
        <taxon>Lachnospirales</taxon>
        <taxon>Lachnospiraceae</taxon>
        <taxon>Dorea</taxon>
    </lineage>
</organism>
<sequence length="108" mass="12717">MNSGKIFCLYRKEICWQPKLAGSRLCRYSDSAKEIYPVNIKGEKKTCVKNVIKENIILQQQSLMHQANRTSVTHTRSCWQMPSQDIKEVRDTMYSSRQEQTNMDRRLS</sequence>
<comment type="caution">
    <text evidence="1">The sequence shown here is derived from an EMBL/GenBank/DDBJ whole genome shotgun (WGS) entry which is preliminary data.</text>
</comment>
<proteinExistence type="predicted"/>
<name>A6BI91_9FIRM</name>
<reference evidence="1 2" key="1">
    <citation type="submission" date="2007-03" db="EMBL/GenBank/DDBJ databases">
        <authorList>
            <person name="Fulton L."/>
            <person name="Clifton S."/>
            <person name="Fulton B."/>
            <person name="Xu J."/>
            <person name="Minx P."/>
            <person name="Pepin K.H."/>
            <person name="Johnson M."/>
            <person name="Thiruvilangam P."/>
            <person name="Bhonagiri V."/>
            <person name="Nash W.E."/>
            <person name="Mardis E.R."/>
            <person name="Wilson R.K."/>
        </authorList>
    </citation>
    <scope>NUCLEOTIDE SEQUENCE [LARGE SCALE GENOMIC DNA]</scope>
    <source>
        <strain evidence="1 2">DSM 13814</strain>
    </source>
</reference>
<protein>
    <submittedName>
        <fullName evidence="1">Uncharacterized protein</fullName>
    </submittedName>
</protein>
<dbReference type="Proteomes" id="UP000004016">
    <property type="component" value="Unassembled WGS sequence"/>
</dbReference>
<reference evidence="1 2" key="2">
    <citation type="submission" date="2007-04" db="EMBL/GenBank/DDBJ databases">
        <title>Draft genome sequence of Dorea longicatena (DSM 13814).</title>
        <authorList>
            <person name="Sudarsanam P."/>
            <person name="Ley R."/>
            <person name="Guruge J."/>
            <person name="Turnbaugh P.J."/>
            <person name="Mahowald M."/>
            <person name="Liep D."/>
            <person name="Gordon J."/>
        </authorList>
    </citation>
    <scope>NUCLEOTIDE SEQUENCE [LARGE SCALE GENOMIC DNA]</scope>
    <source>
        <strain evidence="1 2">DSM 13814</strain>
    </source>
</reference>
<accession>A6BI91</accession>
<dbReference type="HOGENOM" id="CLU_2192838_0_0_9"/>
<gene>
    <name evidence="1" type="ORF">DORLON_02020</name>
</gene>
<dbReference type="AlphaFoldDB" id="A6BI91"/>
<evidence type="ECO:0000313" key="2">
    <source>
        <dbReference type="Proteomes" id="UP000004016"/>
    </source>
</evidence>
<dbReference type="EMBL" id="AAXB02000011">
    <property type="protein sequence ID" value="EDM62626.1"/>
    <property type="molecule type" value="Genomic_DNA"/>
</dbReference>
<evidence type="ECO:0000313" key="1">
    <source>
        <dbReference type="EMBL" id="EDM62626.1"/>
    </source>
</evidence>